<dbReference type="OrthoDB" id="9798180at2"/>
<feature type="transmembrane region" description="Helical" evidence="1">
    <location>
        <begin position="288"/>
        <end position="308"/>
    </location>
</feature>
<evidence type="ECO:0000313" key="3">
    <source>
        <dbReference type="Proteomes" id="UP000094472"/>
    </source>
</evidence>
<keyword evidence="1" id="KW-1133">Transmembrane helix</keyword>
<keyword evidence="1" id="KW-0472">Membrane</keyword>
<accession>A0A1E3W6K2</accession>
<dbReference type="Gene3D" id="3.40.30.10">
    <property type="entry name" value="Glutaredoxin"/>
    <property type="match status" value="1"/>
</dbReference>
<dbReference type="RefSeq" id="WP_069440842.1">
    <property type="nucleotide sequence ID" value="NZ_LPWF01000007.1"/>
</dbReference>
<feature type="transmembrane region" description="Helical" evidence="1">
    <location>
        <begin position="207"/>
        <end position="230"/>
    </location>
</feature>
<feature type="transmembrane region" description="Helical" evidence="1">
    <location>
        <begin position="373"/>
        <end position="392"/>
    </location>
</feature>
<feature type="transmembrane region" description="Helical" evidence="1">
    <location>
        <begin position="168"/>
        <end position="195"/>
    </location>
</feature>
<name>A0A1E3W6K2_9HYPH</name>
<organism evidence="2 3">
    <name type="scientific">Methyloceanibacter superfactus</name>
    <dbReference type="NCBI Taxonomy" id="1774969"/>
    <lineage>
        <taxon>Bacteria</taxon>
        <taxon>Pseudomonadati</taxon>
        <taxon>Pseudomonadota</taxon>
        <taxon>Alphaproteobacteria</taxon>
        <taxon>Hyphomicrobiales</taxon>
        <taxon>Hyphomicrobiaceae</taxon>
        <taxon>Methyloceanibacter</taxon>
    </lineage>
</organism>
<evidence type="ECO:0000256" key="1">
    <source>
        <dbReference type="SAM" id="Phobius"/>
    </source>
</evidence>
<dbReference type="SUPFAM" id="SSF52833">
    <property type="entry name" value="Thioredoxin-like"/>
    <property type="match status" value="1"/>
</dbReference>
<dbReference type="Proteomes" id="UP000094472">
    <property type="component" value="Unassembled WGS sequence"/>
</dbReference>
<dbReference type="STRING" id="1774969.AUC69_06925"/>
<proteinExistence type="predicted"/>
<keyword evidence="3" id="KW-1185">Reference proteome</keyword>
<gene>
    <name evidence="2" type="ORF">AUC69_06925</name>
</gene>
<sequence>MTNDNVQAKRGGLAAATPGRVRAVLAVVLIAVFALLQITPHVAPEPEDPLAWQDDGRLHVFVHPDCPHCHAALRFLRASPDIAFELHNVATPANEHLFRMVADQLGIPESALGVPLFVAGNRHMIGFDTPAATGPALRALVGGATDAVPGEPRPIDLPVFGEIDPAHYSLFALTAVMGLADGFNPCAMWVLIYLISLIAGLKDRAKIWWLVGTFVITSGILYFLLMTAWLNMFLVVGYVRPLTQLVALAAIGFGISHLYEIVWSRGVIECEVGDVEQRQRTMARIRDVVAAPVGLASLALVTGLAFAVNAVEFICSAALPAIYTHVLALSDLSVAGYYGYIALYVVFFMLDDLIIFGLAAFAVQKIINTRYAVLSRLAGGVVLIGLGAWMLAR</sequence>
<evidence type="ECO:0000313" key="2">
    <source>
        <dbReference type="EMBL" id="ODS01465.1"/>
    </source>
</evidence>
<comment type="caution">
    <text evidence="2">The sequence shown here is derived from an EMBL/GenBank/DDBJ whole genome shotgun (WGS) entry which is preliminary data.</text>
</comment>
<keyword evidence="1" id="KW-0812">Transmembrane</keyword>
<dbReference type="InterPro" id="IPR036249">
    <property type="entry name" value="Thioredoxin-like_sf"/>
</dbReference>
<dbReference type="AlphaFoldDB" id="A0A1E3W6K2"/>
<reference evidence="2 3" key="1">
    <citation type="journal article" date="2016" name="Environ. Microbiol.">
        <title>New Methyloceanibacter diversity from North Sea sediments includes methanotroph containing solely the soluble methane monooxygenase.</title>
        <authorList>
            <person name="Vekeman B."/>
            <person name="Kerckhof F.M."/>
            <person name="Cremers G."/>
            <person name="de Vos P."/>
            <person name="Vandamme P."/>
            <person name="Boon N."/>
            <person name="Op den Camp H.J."/>
            <person name="Heylen K."/>
        </authorList>
    </citation>
    <scope>NUCLEOTIDE SEQUENCE [LARGE SCALE GENOMIC DNA]</scope>
    <source>
        <strain evidence="2 3">R-67175</strain>
    </source>
</reference>
<protein>
    <submittedName>
        <fullName evidence="2">NrdH-redoxin</fullName>
    </submittedName>
</protein>
<feature type="transmembrane region" description="Helical" evidence="1">
    <location>
        <begin position="337"/>
        <end position="361"/>
    </location>
</feature>
<feature type="transmembrane region" description="Helical" evidence="1">
    <location>
        <begin position="242"/>
        <end position="259"/>
    </location>
</feature>
<dbReference type="EMBL" id="LPWF01000007">
    <property type="protein sequence ID" value="ODS01465.1"/>
    <property type="molecule type" value="Genomic_DNA"/>
</dbReference>
<feature type="transmembrane region" description="Helical" evidence="1">
    <location>
        <begin position="21"/>
        <end position="39"/>
    </location>
</feature>